<evidence type="ECO:0000259" key="2">
    <source>
        <dbReference type="Pfam" id="PF03008"/>
    </source>
</evidence>
<dbReference type="InterPro" id="IPR004256">
    <property type="entry name" value="DUF234"/>
</dbReference>
<reference evidence="3" key="1">
    <citation type="journal article" date="2014" name="Int. J. Syst. Evol. Microbiol.">
        <title>Complete genome sequence of Corynebacterium casei LMG S-19264T (=DSM 44701T), isolated from a smear-ripened cheese.</title>
        <authorList>
            <consortium name="US DOE Joint Genome Institute (JGI-PGF)"/>
            <person name="Walter F."/>
            <person name="Albersmeier A."/>
            <person name="Kalinowski J."/>
            <person name="Ruckert C."/>
        </authorList>
    </citation>
    <scope>NUCLEOTIDE SEQUENCE</scope>
    <source>
        <strain evidence="3">KCTC 23224</strain>
    </source>
</reference>
<dbReference type="Gene3D" id="3.40.50.300">
    <property type="entry name" value="P-loop containing nucleotide triphosphate hydrolases"/>
    <property type="match status" value="1"/>
</dbReference>
<organism evidence="3 4">
    <name type="scientific">Mongoliitalea lutea</name>
    <dbReference type="NCBI Taxonomy" id="849756"/>
    <lineage>
        <taxon>Bacteria</taxon>
        <taxon>Pseudomonadati</taxon>
        <taxon>Bacteroidota</taxon>
        <taxon>Cytophagia</taxon>
        <taxon>Cytophagales</taxon>
        <taxon>Cyclobacteriaceae</taxon>
        <taxon>Mongoliitalea</taxon>
    </lineage>
</organism>
<evidence type="ECO:0000313" key="4">
    <source>
        <dbReference type="Proteomes" id="UP000642809"/>
    </source>
</evidence>
<dbReference type="InterPro" id="IPR011579">
    <property type="entry name" value="ATPase_dom"/>
</dbReference>
<dbReference type="GO" id="GO:0005524">
    <property type="term" value="F:ATP binding"/>
    <property type="evidence" value="ECO:0007669"/>
    <property type="project" value="InterPro"/>
</dbReference>
<proteinExistence type="predicted"/>
<keyword evidence="4" id="KW-1185">Reference proteome</keyword>
<feature type="domain" description="DUF234" evidence="2">
    <location>
        <begin position="317"/>
        <end position="408"/>
    </location>
</feature>
<feature type="domain" description="ATPase" evidence="1">
    <location>
        <begin position="3"/>
        <end position="209"/>
    </location>
</feature>
<protein>
    <submittedName>
        <fullName evidence="3">ATPase</fullName>
    </submittedName>
</protein>
<reference evidence="3" key="2">
    <citation type="submission" date="2020-09" db="EMBL/GenBank/DDBJ databases">
        <authorList>
            <person name="Sun Q."/>
            <person name="Kim S."/>
        </authorList>
    </citation>
    <scope>NUCLEOTIDE SEQUENCE</scope>
    <source>
        <strain evidence="3">KCTC 23224</strain>
    </source>
</reference>
<dbReference type="Pfam" id="PF03008">
    <property type="entry name" value="DUF234"/>
    <property type="match status" value="1"/>
</dbReference>
<dbReference type="InterPro" id="IPR027417">
    <property type="entry name" value="P-loop_NTPase"/>
</dbReference>
<evidence type="ECO:0000313" key="3">
    <source>
        <dbReference type="EMBL" id="GHB30074.1"/>
    </source>
</evidence>
<name>A0A8J3CXB8_9BACT</name>
<gene>
    <name evidence="3" type="ORF">GCM10008106_08680</name>
</gene>
<accession>A0A8J3CXB8</accession>
<dbReference type="Pfam" id="PF01637">
    <property type="entry name" value="ATPase_2"/>
    <property type="match status" value="1"/>
</dbReference>
<dbReference type="RefSeq" id="WP_189579242.1">
    <property type="nucleotide sequence ID" value="NZ_BMYF01000004.1"/>
</dbReference>
<dbReference type="PANTHER" id="PTHR34704">
    <property type="entry name" value="ATPASE"/>
    <property type="match status" value="1"/>
</dbReference>
<comment type="caution">
    <text evidence="3">The sequence shown here is derived from an EMBL/GenBank/DDBJ whole genome shotgun (WGS) entry which is preliminary data.</text>
</comment>
<evidence type="ECO:0000259" key="1">
    <source>
        <dbReference type="Pfam" id="PF01637"/>
    </source>
</evidence>
<dbReference type="EMBL" id="BMYF01000004">
    <property type="protein sequence ID" value="GHB30074.1"/>
    <property type="molecule type" value="Genomic_DNA"/>
</dbReference>
<sequence>MRFYDRQNELAYLLKQEKRSITNAQMTLVIGRRRIGKTSLIKKSIEGKKALYFFIAKKSETLLVQEFSELIRSSFAISWYGELKSFKDIFALLMDHAEKENFTLVLDEFQEFMSINPSIFSDMQHIWDSKKDSAKINLLICGSIYSIMKKIFEDKREPLFGRITGKIHLKPFGTETIKEILREHYPNFTQQDLLAFFTLTGGVAKYIETFVVNNSLKQEEMLQEIFNSNSTLLDEGRNVLIEEFGRDHHTYFSILSLIASSKTSRPEIESILESSVGVYLERLEKEFGIIKRITPIFSKSGNRRIKYRIEDNFLNFWFRFIYKYRSIVELENYQMMLDIVTRDFATFSGSALEKYFLQQLKENQLFTAIGTYWEKTNENEIDFVAINEFEKKLLIGEVKLNKAKYNEAVLIRKASKLTRQYTDYTITYRCFSPEDM</sequence>
<dbReference type="PANTHER" id="PTHR34704:SF1">
    <property type="entry name" value="ATPASE"/>
    <property type="match status" value="1"/>
</dbReference>
<dbReference type="SUPFAM" id="SSF52540">
    <property type="entry name" value="P-loop containing nucleoside triphosphate hydrolases"/>
    <property type="match status" value="1"/>
</dbReference>
<dbReference type="Proteomes" id="UP000642809">
    <property type="component" value="Unassembled WGS sequence"/>
</dbReference>
<dbReference type="AlphaFoldDB" id="A0A8J3CXB8"/>